<accession>A0A9P9BNY9</accession>
<proteinExistence type="predicted"/>
<dbReference type="GeneID" id="70177981"/>
<protein>
    <submittedName>
        <fullName evidence="1">Uncharacterized protein</fullName>
    </submittedName>
</protein>
<comment type="caution">
    <text evidence="1">The sequence shown here is derived from an EMBL/GenBank/DDBJ whole genome shotgun (WGS) entry which is preliminary data.</text>
</comment>
<keyword evidence="2" id="KW-1185">Reference proteome</keyword>
<gene>
    <name evidence="1" type="ORF">B0I36DRAFT_145868</name>
</gene>
<reference evidence="1" key="1">
    <citation type="journal article" date="2021" name="Nat. Commun.">
        <title>Genetic determinants of endophytism in the Arabidopsis root mycobiome.</title>
        <authorList>
            <person name="Mesny F."/>
            <person name="Miyauchi S."/>
            <person name="Thiergart T."/>
            <person name="Pickel B."/>
            <person name="Atanasova L."/>
            <person name="Karlsson M."/>
            <person name="Huettel B."/>
            <person name="Barry K.W."/>
            <person name="Haridas S."/>
            <person name="Chen C."/>
            <person name="Bauer D."/>
            <person name="Andreopoulos W."/>
            <person name="Pangilinan J."/>
            <person name="LaButti K."/>
            <person name="Riley R."/>
            <person name="Lipzen A."/>
            <person name="Clum A."/>
            <person name="Drula E."/>
            <person name="Henrissat B."/>
            <person name="Kohler A."/>
            <person name="Grigoriev I.V."/>
            <person name="Martin F.M."/>
            <person name="Hacquard S."/>
        </authorList>
    </citation>
    <scope>NUCLEOTIDE SEQUENCE</scope>
    <source>
        <strain evidence="1">MPI-CAGE-CH-0230</strain>
    </source>
</reference>
<evidence type="ECO:0000313" key="1">
    <source>
        <dbReference type="EMBL" id="KAH7027969.1"/>
    </source>
</evidence>
<name>A0A9P9BNY9_9PEZI</name>
<dbReference type="RefSeq" id="XP_046010768.1">
    <property type="nucleotide sequence ID" value="XM_046148435.1"/>
</dbReference>
<organism evidence="1 2">
    <name type="scientific">Microdochium trichocladiopsis</name>
    <dbReference type="NCBI Taxonomy" id="1682393"/>
    <lineage>
        <taxon>Eukaryota</taxon>
        <taxon>Fungi</taxon>
        <taxon>Dikarya</taxon>
        <taxon>Ascomycota</taxon>
        <taxon>Pezizomycotina</taxon>
        <taxon>Sordariomycetes</taxon>
        <taxon>Xylariomycetidae</taxon>
        <taxon>Xylariales</taxon>
        <taxon>Microdochiaceae</taxon>
        <taxon>Microdochium</taxon>
    </lineage>
</organism>
<dbReference type="Proteomes" id="UP000756346">
    <property type="component" value="Unassembled WGS sequence"/>
</dbReference>
<dbReference type="EMBL" id="JAGTJQ010000007">
    <property type="protein sequence ID" value="KAH7027969.1"/>
    <property type="molecule type" value="Genomic_DNA"/>
</dbReference>
<sequence length="115" mass="12718">MASGRRDGQWMRVRGWVLGFWTSFVAVVCSHRPKRNVARMIRERQFLGLAWERHSCAHVDKDALSGWSCSIASLTWRWSCGVAASGCCQGGDGSCCTNASGSNHDNKARTRRVSA</sequence>
<dbReference type="AlphaFoldDB" id="A0A9P9BNY9"/>
<evidence type="ECO:0000313" key="2">
    <source>
        <dbReference type="Proteomes" id="UP000756346"/>
    </source>
</evidence>